<dbReference type="EMBL" id="KM649682">
    <property type="protein sequence ID" value="AIU94555.1"/>
    <property type="molecule type" value="Genomic_DNA"/>
</dbReference>
<protein>
    <recommendedName>
        <fullName evidence="3">DUF4440 domain-containing protein</fullName>
    </recommendedName>
</protein>
<name>A0A0A0QY48_STEMA</name>
<sequence length="172" mass="18913">MTGPPRSDPPRRAALKRGPALPGPDSSFPQRLGGRFSGFRRIPVSQRRGQCHAGLPSPEHRAMPMLALLLLCAGLFGRDADAGDASLRSQILQADTGHAGAPPAHDQTPEPTALQLYRLRQDRVLRVGNQRLPAGGQQHQAGSARFAQVWERVDGHWRLQRMISIDEWVAQR</sequence>
<feature type="region of interest" description="Disordered" evidence="1">
    <location>
        <begin position="1"/>
        <end position="33"/>
    </location>
</feature>
<reference evidence="2" key="1">
    <citation type="journal article" date="2015" name="J. Antimicrob. Chemother.">
        <title>Characterization of a genomic island in Stenotrophomonas maltophilia that carries a novel floR gene variant.</title>
        <authorList>
            <person name="He T."/>
            <person name="Shen J."/>
            <person name="Schwarz S."/>
            <person name="Wu C."/>
            <person name="Wang Y."/>
        </authorList>
    </citation>
    <scope>NUCLEOTIDE SEQUENCE</scope>
    <source>
        <strain evidence="2">GZP-Sm1</strain>
    </source>
</reference>
<evidence type="ECO:0008006" key="3">
    <source>
        <dbReference type="Google" id="ProtNLM"/>
    </source>
</evidence>
<evidence type="ECO:0000256" key="1">
    <source>
        <dbReference type="SAM" id="MobiDB-lite"/>
    </source>
</evidence>
<dbReference type="AlphaFoldDB" id="A0A0A0QY48"/>
<accession>A0A0A0QY48</accession>
<evidence type="ECO:0000313" key="2">
    <source>
        <dbReference type="EMBL" id="AIU94555.1"/>
    </source>
</evidence>
<proteinExistence type="predicted"/>
<organism evidence="2">
    <name type="scientific">Stenotrophomonas maltophilia</name>
    <name type="common">Pseudomonas maltophilia</name>
    <name type="synonym">Xanthomonas maltophilia</name>
    <dbReference type="NCBI Taxonomy" id="40324"/>
    <lineage>
        <taxon>Bacteria</taxon>
        <taxon>Pseudomonadati</taxon>
        <taxon>Pseudomonadota</taxon>
        <taxon>Gammaproteobacteria</taxon>
        <taxon>Lysobacterales</taxon>
        <taxon>Lysobacteraceae</taxon>
        <taxon>Stenotrophomonas</taxon>
        <taxon>Stenotrophomonas maltophilia group</taxon>
    </lineage>
</organism>